<feature type="chain" id="PRO_5045895194" evidence="1">
    <location>
        <begin position="29"/>
        <end position="174"/>
    </location>
</feature>
<proteinExistence type="predicted"/>
<dbReference type="InterPro" id="IPR010319">
    <property type="entry name" value="Transglutaminase-like_Cys_pept"/>
</dbReference>
<evidence type="ECO:0000313" key="3">
    <source>
        <dbReference type="Proteomes" id="UP000825799"/>
    </source>
</evidence>
<feature type="signal peptide" evidence="1">
    <location>
        <begin position="1"/>
        <end position="28"/>
    </location>
</feature>
<sequence>MFAHAFKVSLAAALAAFTFSATPTSSYAASAAPLGFQLFCLQQPAQCRGGGKSQVALTSEMLASIRRVNSQINHSIRPRNDPGPDVWTLGATAGDCEDYVLTKRNALMNAGLPSSALRLAHVRTREGIDHAILIVKTDLDDLVLDNLVGDVLPLSKVSYRILAVSSADPMVWTP</sequence>
<dbReference type="Gene3D" id="3.10.620.30">
    <property type="match status" value="1"/>
</dbReference>
<evidence type="ECO:0000256" key="1">
    <source>
        <dbReference type="SAM" id="SignalP"/>
    </source>
</evidence>
<dbReference type="EMBL" id="CP080590">
    <property type="protein sequence ID" value="QYO78329.1"/>
    <property type="molecule type" value="Genomic_DNA"/>
</dbReference>
<keyword evidence="3" id="KW-1185">Reference proteome</keyword>
<dbReference type="RefSeq" id="WP_220306808.1">
    <property type="nucleotide sequence ID" value="NZ_CP080590.1"/>
</dbReference>
<reference evidence="2 3" key="1">
    <citation type="submission" date="2021-08" db="EMBL/GenBank/DDBJ databases">
        <title>Devosia salina sp. nov., isolated from the South China Sea sediment.</title>
        <authorList>
            <person name="Zhou Z."/>
        </authorList>
    </citation>
    <scope>NUCLEOTIDE SEQUENCE [LARGE SCALE GENOMIC DNA]</scope>
    <source>
        <strain evidence="2 3">SCS-3</strain>
    </source>
</reference>
<keyword evidence="1" id="KW-0732">Signal</keyword>
<dbReference type="PANTHER" id="PTHR39327:SF1">
    <property type="entry name" value="BLR5470 PROTEIN"/>
    <property type="match status" value="1"/>
</dbReference>
<evidence type="ECO:0000313" key="2">
    <source>
        <dbReference type="EMBL" id="QYO78329.1"/>
    </source>
</evidence>
<name>A0ABX8WHH4_9HYPH</name>
<dbReference type="Pfam" id="PF06035">
    <property type="entry name" value="Peptidase_C93"/>
    <property type="match status" value="1"/>
</dbReference>
<protein>
    <submittedName>
        <fullName evidence="2">Transglutaminase-like cysteine peptidase</fullName>
    </submittedName>
</protein>
<gene>
    <name evidence="2" type="ORF">K1X15_07205</name>
</gene>
<accession>A0ABX8WHH4</accession>
<dbReference type="Proteomes" id="UP000825799">
    <property type="component" value="Chromosome"/>
</dbReference>
<organism evidence="2 3">
    <name type="scientific">Devosia salina</name>
    <dbReference type="NCBI Taxonomy" id="2860336"/>
    <lineage>
        <taxon>Bacteria</taxon>
        <taxon>Pseudomonadati</taxon>
        <taxon>Pseudomonadota</taxon>
        <taxon>Alphaproteobacteria</taxon>
        <taxon>Hyphomicrobiales</taxon>
        <taxon>Devosiaceae</taxon>
        <taxon>Devosia</taxon>
    </lineage>
</organism>
<dbReference type="PANTHER" id="PTHR39327">
    <property type="match status" value="1"/>
</dbReference>